<dbReference type="ExpressionAtlas" id="A0A1D6IVG9">
    <property type="expression patterns" value="baseline and differential"/>
</dbReference>
<accession>A0A1D6IVG9</accession>
<dbReference type="IntAct" id="A0A1D6IVG9">
    <property type="interactions" value="2"/>
</dbReference>
<protein>
    <submittedName>
        <fullName evidence="1">Erg28 like protein</fullName>
    </submittedName>
</protein>
<dbReference type="PANTHER" id="PTHR15451">
    <property type="entry name" value="ERGOSTEROL BIOSYNTHETIC PROTEIN 28-RELATED"/>
    <property type="match status" value="1"/>
</dbReference>
<gene>
    <name evidence="1" type="ORF">ZEAMMB73_Zm00001d023774</name>
</gene>
<dbReference type="Pfam" id="PF03694">
    <property type="entry name" value="Erg28"/>
    <property type="match status" value="1"/>
</dbReference>
<dbReference type="EMBL" id="CM000786">
    <property type="protein sequence ID" value="AQK39997.1"/>
    <property type="molecule type" value="Genomic_DNA"/>
</dbReference>
<dbReference type="STRING" id="4577.A0A1D6IVG9"/>
<sequence length="164" mass="17694">MASGRRKSGIPALGWWLMAVGTIRSAIVWSCLFSSASLCLAVYPEMTGVQERAMAAWTLLSCTLCFLCAFNMDSKPLYVATFMSFVYVAGYLLVECFFYHSVHAASIAPYCFIAGTGHPWFGCCFNGTPMAVAAVPVRLASSPDPTSGSFAIDVIGAVYYTDDE</sequence>
<dbReference type="InParanoid" id="A0A1D6IVG9"/>
<dbReference type="AlphaFoldDB" id="A0A1D6IVG9"/>
<name>A0A1D6IVG9_MAIZE</name>
<organism evidence="1">
    <name type="scientific">Zea mays</name>
    <name type="common">Maize</name>
    <dbReference type="NCBI Taxonomy" id="4577"/>
    <lineage>
        <taxon>Eukaryota</taxon>
        <taxon>Viridiplantae</taxon>
        <taxon>Streptophyta</taxon>
        <taxon>Embryophyta</taxon>
        <taxon>Tracheophyta</taxon>
        <taxon>Spermatophyta</taxon>
        <taxon>Magnoliopsida</taxon>
        <taxon>Liliopsida</taxon>
        <taxon>Poales</taxon>
        <taxon>Poaceae</taxon>
        <taxon>PACMAD clade</taxon>
        <taxon>Panicoideae</taxon>
        <taxon>Andropogonodae</taxon>
        <taxon>Andropogoneae</taxon>
        <taxon>Tripsacinae</taxon>
        <taxon>Zea</taxon>
    </lineage>
</organism>
<reference evidence="1" key="1">
    <citation type="submission" date="2015-12" db="EMBL/GenBank/DDBJ databases">
        <title>Update maize B73 reference genome by single molecule sequencing technologies.</title>
        <authorList>
            <consortium name="Maize Genome Sequencing Project"/>
            <person name="Ware D."/>
        </authorList>
    </citation>
    <scope>NUCLEOTIDE SEQUENCE</scope>
    <source>
        <tissue evidence="1">Seedling</tissue>
    </source>
</reference>
<dbReference type="PANTHER" id="PTHR15451:SF20">
    <property type="entry name" value="ERGOSTEROL BIOSYNTHETIC PROTEIN 28"/>
    <property type="match status" value="1"/>
</dbReference>
<dbReference type="InterPro" id="IPR005352">
    <property type="entry name" value="Erg28"/>
</dbReference>
<dbReference type="GO" id="GO:0016020">
    <property type="term" value="C:membrane"/>
    <property type="evidence" value="ECO:0007669"/>
    <property type="project" value="InterPro"/>
</dbReference>
<evidence type="ECO:0000313" key="1">
    <source>
        <dbReference type="EMBL" id="AQK39997.1"/>
    </source>
</evidence>
<proteinExistence type="predicted"/>